<protein>
    <recommendedName>
        <fullName evidence="3">Copia protein</fullName>
    </recommendedName>
</protein>
<evidence type="ECO:0000313" key="1">
    <source>
        <dbReference type="EMBL" id="RKF57730.1"/>
    </source>
</evidence>
<feature type="non-terminal residue" evidence="1">
    <location>
        <position position="1"/>
    </location>
</feature>
<comment type="caution">
    <text evidence="1">The sequence shown here is derived from an EMBL/GenBank/DDBJ whole genome shotgun (WGS) entry which is preliminary data.</text>
</comment>
<sequence length="114" mass="13325">ELLVLSSIVSSCYWWQRLFSSIHFETGLTSTIYCDNKQSVRIANADLQFLETKLRHVDIHQLWIRQETENGHMIVKWIPTSQQKADGLTKLLPRQLFEVFKTQLGLENPPLKDN</sequence>
<dbReference type="EMBL" id="MCBQ01018653">
    <property type="protein sequence ID" value="RKF57730.1"/>
    <property type="molecule type" value="Genomic_DNA"/>
</dbReference>
<evidence type="ECO:0008006" key="3">
    <source>
        <dbReference type="Google" id="ProtNLM"/>
    </source>
</evidence>
<dbReference type="Proteomes" id="UP000283383">
    <property type="component" value="Unassembled WGS sequence"/>
</dbReference>
<evidence type="ECO:0000313" key="2">
    <source>
        <dbReference type="Proteomes" id="UP000283383"/>
    </source>
</evidence>
<reference evidence="1 2" key="1">
    <citation type="journal article" date="2018" name="BMC Genomics">
        <title>Comparative genome analyses reveal sequence features reflecting distinct modes of host-adaptation between dicot and monocot powdery mildew.</title>
        <authorList>
            <person name="Wu Y."/>
            <person name="Ma X."/>
            <person name="Pan Z."/>
            <person name="Kale S.D."/>
            <person name="Song Y."/>
            <person name="King H."/>
            <person name="Zhang Q."/>
            <person name="Presley C."/>
            <person name="Deng X."/>
            <person name="Wei C.I."/>
            <person name="Xiao S."/>
        </authorList>
    </citation>
    <scope>NUCLEOTIDE SEQUENCE [LARGE SCALE GENOMIC DNA]</scope>
    <source>
        <strain evidence="1">UMSG3</strain>
    </source>
</reference>
<name>A0A420HJY3_9PEZI</name>
<organism evidence="1 2">
    <name type="scientific">Golovinomyces cichoracearum</name>
    <dbReference type="NCBI Taxonomy" id="62708"/>
    <lineage>
        <taxon>Eukaryota</taxon>
        <taxon>Fungi</taxon>
        <taxon>Dikarya</taxon>
        <taxon>Ascomycota</taxon>
        <taxon>Pezizomycotina</taxon>
        <taxon>Leotiomycetes</taxon>
        <taxon>Erysiphales</taxon>
        <taxon>Erysiphaceae</taxon>
        <taxon>Golovinomyces</taxon>
    </lineage>
</organism>
<keyword evidence="2" id="KW-1185">Reference proteome</keyword>
<dbReference type="CDD" id="cd09272">
    <property type="entry name" value="RNase_HI_RT_Ty1"/>
    <property type="match status" value="1"/>
</dbReference>
<dbReference type="STRING" id="62708.A0A420HJY3"/>
<accession>A0A420HJY3</accession>
<proteinExistence type="predicted"/>
<gene>
    <name evidence="1" type="ORF">GcM3_186055</name>
</gene>
<dbReference type="AlphaFoldDB" id="A0A420HJY3"/>